<accession>A0ABQ9ZMY8</accession>
<protein>
    <recommendedName>
        <fullName evidence="4">Secreted protein</fullName>
    </recommendedName>
</protein>
<reference evidence="2 3" key="1">
    <citation type="journal article" date="2023" name="Nucleic Acids Res.">
        <title>The hologenome of Daphnia magna reveals possible DNA methylation and microbiome-mediated evolution of the host genome.</title>
        <authorList>
            <person name="Chaturvedi A."/>
            <person name="Li X."/>
            <person name="Dhandapani V."/>
            <person name="Marshall H."/>
            <person name="Kissane S."/>
            <person name="Cuenca-Cambronero M."/>
            <person name="Asole G."/>
            <person name="Calvet F."/>
            <person name="Ruiz-Romero M."/>
            <person name="Marangio P."/>
            <person name="Guigo R."/>
            <person name="Rago D."/>
            <person name="Mirbahai L."/>
            <person name="Eastwood N."/>
            <person name="Colbourne J.K."/>
            <person name="Zhou J."/>
            <person name="Mallon E."/>
            <person name="Orsini L."/>
        </authorList>
    </citation>
    <scope>NUCLEOTIDE SEQUENCE [LARGE SCALE GENOMIC DNA]</scope>
    <source>
        <strain evidence="2">LRV0_1</strain>
    </source>
</reference>
<sequence>MVWKLKKTSYRFTLVVLASSKNNSSNELGHTVKSNKNGRLFPTTMNNATGKPLDGSTLQHRGLAKAQCRQSTLHVSKPCNFTNTQT</sequence>
<evidence type="ECO:0000313" key="2">
    <source>
        <dbReference type="EMBL" id="KAK4014308.1"/>
    </source>
</evidence>
<evidence type="ECO:0000256" key="1">
    <source>
        <dbReference type="SAM" id="MobiDB-lite"/>
    </source>
</evidence>
<feature type="compositionally biased region" description="Polar residues" evidence="1">
    <location>
        <begin position="23"/>
        <end position="49"/>
    </location>
</feature>
<dbReference type="Proteomes" id="UP001234178">
    <property type="component" value="Unassembled WGS sequence"/>
</dbReference>
<gene>
    <name evidence="2" type="ORF">OUZ56_026834</name>
</gene>
<organism evidence="2 3">
    <name type="scientific">Daphnia magna</name>
    <dbReference type="NCBI Taxonomy" id="35525"/>
    <lineage>
        <taxon>Eukaryota</taxon>
        <taxon>Metazoa</taxon>
        <taxon>Ecdysozoa</taxon>
        <taxon>Arthropoda</taxon>
        <taxon>Crustacea</taxon>
        <taxon>Branchiopoda</taxon>
        <taxon>Diplostraca</taxon>
        <taxon>Cladocera</taxon>
        <taxon>Anomopoda</taxon>
        <taxon>Daphniidae</taxon>
        <taxon>Daphnia</taxon>
    </lineage>
</organism>
<evidence type="ECO:0000313" key="3">
    <source>
        <dbReference type="Proteomes" id="UP001234178"/>
    </source>
</evidence>
<proteinExistence type="predicted"/>
<dbReference type="EMBL" id="JAOYFB010000004">
    <property type="protein sequence ID" value="KAK4014308.1"/>
    <property type="molecule type" value="Genomic_DNA"/>
</dbReference>
<comment type="caution">
    <text evidence="2">The sequence shown here is derived from an EMBL/GenBank/DDBJ whole genome shotgun (WGS) entry which is preliminary data.</text>
</comment>
<name>A0ABQ9ZMY8_9CRUS</name>
<keyword evidence="3" id="KW-1185">Reference proteome</keyword>
<evidence type="ECO:0008006" key="4">
    <source>
        <dbReference type="Google" id="ProtNLM"/>
    </source>
</evidence>
<feature type="region of interest" description="Disordered" evidence="1">
    <location>
        <begin position="23"/>
        <end position="55"/>
    </location>
</feature>